<sequence>MIAKEIQLTIPPKNTRKNLLI</sequence>
<dbReference type="EnsemblMetazoa" id="CJA42700.1">
    <property type="protein sequence ID" value="CJA42700.1"/>
    <property type="gene ID" value="WBGene00218548"/>
</dbReference>
<keyword evidence="2" id="KW-1185">Reference proteome</keyword>
<dbReference type="Proteomes" id="UP000005237">
    <property type="component" value="Unassembled WGS sequence"/>
</dbReference>
<protein>
    <submittedName>
        <fullName evidence="1">Uncharacterized protein</fullName>
    </submittedName>
</protein>
<evidence type="ECO:0000313" key="2">
    <source>
        <dbReference type="Proteomes" id="UP000005237"/>
    </source>
</evidence>
<dbReference type="AlphaFoldDB" id="A0A8R1EV39"/>
<reference evidence="2" key="1">
    <citation type="submission" date="2010-08" db="EMBL/GenBank/DDBJ databases">
        <authorList>
            <consortium name="Caenorhabditis japonica Sequencing Consortium"/>
            <person name="Wilson R.K."/>
        </authorList>
    </citation>
    <scope>NUCLEOTIDE SEQUENCE [LARGE SCALE GENOMIC DNA]</scope>
    <source>
        <strain evidence="2">DF5081</strain>
    </source>
</reference>
<accession>A0A8R1EV39</accession>
<organism evidence="1 2">
    <name type="scientific">Caenorhabditis japonica</name>
    <dbReference type="NCBI Taxonomy" id="281687"/>
    <lineage>
        <taxon>Eukaryota</taxon>
        <taxon>Metazoa</taxon>
        <taxon>Ecdysozoa</taxon>
        <taxon>Nematoda</taxon>
        <taxon>Chromadorea</taxon>
        <taxon>Rhabditida</taxon>
        <taxon>Rhabditina</taxon>
        <taxon>Rhabditomorpha</taxon>
        <taxon>Rhabditoidea</taxon>
        <taxon>Rhabditidae</taxon>
        <taxon>Peloderinae</taxon>
        <taxon>Caenorhabditis</taxon>
    </lineage>
</organism>
<name>A0A8R1EV39_CAEJA</name>
<reference evidence="1" key="2">
    <citation type="submission" date="2022-06" db="UniProtKB">
        <authorList>
            <consortium name="EnsemblMetazoa"/>
        </authorList>
    </citation>
    <scope>IDENTIFICATION</scope>
    <source>
        <strain evidence="1">DF5081</strain>
    </source>
</reference>
<evidence type="ECO:0000313" key="1">
    <source>
        <dbReference type="EnsemblMetazoa" id="CJA42700.1"/>
    </source>
</evidence>
<proteinExistence type="predicted"/>